<name>A0A183BDP7_9TREM</name>
<reference evidence="3" key="1">
    <citation type="submission" date="2016-06" db="UniProtKB">
        <authorList>
            <consortium name="WormBaseParasite"/>
        </authorList>
    </citation>
    <scope>IDENTIFICATION</scope>
</reference>
<sequence length="108" mass="11677">MLSVGTCSTRLLRKPQYGPGGCLGLRLATLPLLPYDQASRIASAEEALLTAFSWPRCFPTKTSELIELLETLQHSAASADAATRRAIAQFPPELSDSNKALEMLEDGE</sequence>
<dbReference type="Gene3D" id="6.10.250.2560">
    <property type="match status" value="1"/>
</dbReference>
<organism evidence="3">
    <name type="scientific">Echinostoma caproni</name>
    <dbReference type="NCBI Taxonomy" id="27848"/>
    <lineage>
        <taxon>Eukaryota</taxon>
        <taxon>Metazoa</taxon>
        <taxon>Spiralia</taxon>
        <taxon>Lophotrochozoa</taxon>
        <taxon>Platyhelminthes</taxon>
        <taxon>Trematoda</taxon>
        <taxon>Digenea</taxon>
        <taxon>Plagiorchiida</taxon>
        <taxon>Echinostomata</taxon>
        <taxon>Echinostomatoidea</taxon>
        <taxon>Echinostomatidae</taxon>
        <taxon>Echinostoma</taxon>
    </lineage>
</organism>
<dbReference type="EMBL" id="UZAN01068711">
    <property type="protein sequence ID" value="VDP94622.1"/>
    <property type="molecule type" value="Genomic_DNA"/>
</dbReference>
<protein>
    <submittedName>
        <fullName evidence="1 3">Uncharacterized protein</fullName>
    </submittedName>
</protein>
<keyword evidence="2" id="KW-1185">Reference proteome</keyword>
<dbReference type="Proteomes" id="UP000272942">
    <property type="component" value="Unassembled WGS sequence"/>
</dbReference>
<accession>A0A183BDP7</accession>
<gene>
    <name evidence="1" type="ORF">ECPE_LOCUS17332</name>
</gene>
<evidence type="ECO:0000313" key="2">
    <source>
        <dbReference type="Proteomes" id="UP000272942"/>
    </source>
</evidence>
<evidence type="ECO:0000313" key="1">
    <source>
        <dbReference type="EMBL" id="VDP94622.1"/>
    </source>
</evidence>
<proteinExistence type="predicted"/>
<reference evidence="1 2" key="2">
    <citation type="submission" date="2018-11" db="EMBL/GenBank/DDBJ databases">
        <authorList>
            <consortium name="Pathogen Informatics"/>
        </authorList>
    </citation>
    <scope>NUCLEOTIDE SEQUENCE [LARGE SCALE GENOMIC DNA]</scope>
    <source>
        <strain evidence="1 2">Egypt</strain>
    </source>
</reference>
<dbReference type="WBParaSite" id="ECPE_0001737701-mRNA-1">
    <property type="protein sequence ID" value="ECPE_0001737701-mRNA-1"/>
    <property type="gene ID" value="ECPE_0001737701"/>
</dbReference>
<evidence type="ECO:0000313" key="3">
    <source>
        <dbReference type="WBParaSite" id="ECPE_0001737701-mRNA-1"/>
    </source>
</evidence>
<dbReference type="AlphaFoldDB" id="A0A183BDP7"/>